<evidence type="ECO:0000256" key="1">
    <source>
        <dbReference type="SAM" id="SignalP"/>
    </source>
</evidence>
<evidence type="ECO:0000313" key="3">
    <source>
        <dbReference type="Proteomes" id="UP000442695"/>
    </source>
</evidence>
<organism evidence="2 3">
    <name type="scientific">Pseudomonas putida</name>
    <name type="common">Arthrobacter siderocapsulatus</name>
    <dbReference type="NCBI Taxonomy" id="303"/>
    <lineage>
        <taxon>Bacteria</taxon>
        <taxon>Pseudomonadati</taxon>
        <taxon>Pseudomonadota</taxon>
        <taxon>Gammaproteobacteria</taxon>
        <taxon>Pseudomonadales</taxon>
        <taxon>Pseudomonadaceae</taxon>
        <taxon>Pseudomonas</taxon>
    </lineage>
</organism>
<gene>
    <name evidence="2" type="ORF">GN299_06525</name>
</gene>
<evidence type="ECO:0008006" key="4">
    <source>
        <dbReference type="Google" id="ProtNLM"/>
    </source>
</evidence>
<reference evidence="2 3" key="1">
    <citation type="submission" date="2019-12" db="EMBL/GenBank/DDBJ databases">
        <authorList>
            <person name="Woiski C."/>
        </authorList>
    </citation>
    <scope>NUCLEOTIDE SEQUENCE [LARGE SCALE GENOMIC DNA]</scope>
    <source>
        <strain evidence="2 3">BOE100</strain>
    </source>
</reference>
<feature type="chain" id="PRO_5031373167" description="Lipoprotein" evidence="1">
    <location>
        <begin position="23"/>
        <end position="123"/>
    </location>
</feature>
<evidence type="ECO:0000313" key="2">
    <source>
        <dbReference type="EMBL" id="KAF0255740.1"/>
    </source>
</evidence>
<sequence length="123" mass="13126">MFTAHRAFLLCVAVLGCASVSAQGLQQPEKKLAPDQSAANFIAQFYQVKPDQIAAKVLSRGKNAATVLTSATGQPDCVLEMVPAPDSNASYSWLIGGFTCDKVLDQVLITEWMKKGQPGAEPK</sequence>
<protein>
    <recommendedName>
        <fullName evidence="4">Lipoprotein</fullName>
    </recommendedName>
</protein>
<dbReference type="EMBL" id="WOWR01000005">
    <property type="protein sequence ID" value="KAF0255740.1"/>
    <property type="molecule type" value="Genomic_DNA"/>
</dbReference>
<feature type="signal peptide" evidence="1">
    <location>
        <begin position="1"/>
        <end position="22"/>
    </location>
</feature>
<comment type="caution">
    <text evidence="2">The sequence shown here is derived from an EMBL/GenBank/DDBJ whole genome shotgun (WGS) entry which is preliminary data.</text>
</comment>
<accession>A0A7V8J5P2</accession>
<name>A0A7V8J5P2_PSEPU</name>
<keyword evidence="1" id="KW-0732">Signal</keyword>
<dbReference type="RefSeq" id="WP_156858634.1">
    <property type="nucleotide sequence ID" value="NZ_WOWR01000005.1"/>
</dbReference>
<proteinExistence type="predicted"/>
<dbReference type="PROSITE" id="PS51257">
    <property type="entry name" value="PROKAR_LIPOPROTEIN"/>
    <property type="match status" value="1"/>
</dbReference>
<dbReference type="AlphaFoldDB" id="A0A7V8J5P2"/>
<dbReference type="Proteomes" id="UP000442695">
    <property type="component" value="Unassembled WGS sequence"/>
</dbReference>